<evidence type="ECO:0000256" key="3">
    <source>
        <dbReference type="ARBA" id="ARBA00022606"/>
    </source>
</evidence>
<evidence type="ECO:0000256" key="12">
    <source>
        <dbReference type="ARBA" id="ARBA00023224"/>
    </source>
</evidence>
<name>A0A8J0U9B0_XENLA</name>
<keyword evidence="2" id="KW-1003">Cell membrane</keyword>
<dbReference type="PRINTS" id="PR00237">
    <property type="entry name" value="GPCRRHODOPSN"/>
</dbReference>
<keyword evidence="6 13" id="KW-1133">Transmembrane helix</keyword>
<dbReference type="SMART" id="SM01381">
    <property type="entry name" value="7TM_GPCR_Srsx"/>
    <property type="match status" value="1"/>
</dbReference>
<keyword evidence="11" id="KW-0325">Glycoprotein</keyword>
<dbReference type="KEGG" id="xla:108708793"/>
<dbReference type="Gene3D" id="1.20.1070.10">
    <property type="entry name" value="Rhodopsin 7-helix transmembrane proteins"/>
    <property type="match status" value="1"/>
</dbReference>
<evidence type="ECO:0000256" key="5">
    <source>
        <dbReference type="ARBA" id="ARBA00022725"/>
    </source>
</evidence>
<evidence type="ECO:0000256" key="11">
    <source>
        <dbReference type="ARBA" id="ARBA00023180"/>
    </source>
</evidence>
<feature type="transmembrane region" description="Helical" evidence="13">
    <location>
        <begin position="152"/>
        <end position="175"/>
    </location>
</feature>
<dbReference type="GO" id="GO:0004930">
    <property type="term" value="F:G protein-coupled receptor activity"/>
    <property type="evidence" value="ECO:0007669"/>
    <property type="project" value="UniProtKB-KW"/>
</dbReference>
<dbReference type="PANTHER" id="PTHR26450:SF69">
    <property type="entry name" value="OLFACTORY RECEPTOR 56B1"/>
    <property type="match status" value="1"/>
</dbReference>
<dbReference type="RefSeq" id="XP_018103318.2">
    <property type="nucleotide sequence ID" value="XM_018247829.2"/>
</dbReference>
<evidence type="ECO:0000313" key="15">
    <source>
        <dbReference type="Proteomes" id="UP000186698"/>
    </source>
</evidence>
<evidence type="ECO:0000256" key="2">
    <source>
        <dbReference type="ARBA" id="ARBA00022475"/>
    </source>
</evidence>
<evidence type="ECO:0000256" key="13">
    <source>
        <dbReference type="SAM" id="Phobius"/>
    </source>
</evidence>
<reference evidence="16" key="1">
    <citation type="submission" date="2025-08" db="UniProtKB">
        <authorList>
            <consortium name="RefSeq"/>
        </authorList>
    </citation>
    <scope>IDENTIFICATION</scope>
    <source>
        <strain evidence="16">J_2021</strain>
        <tissue evidence="16">Erythrocytes</tissue>
    </source>
</reference>
<gene>
    <name evidence="16" type="primary">or56a1.L</name>
</gene>
<keyword evidence="10 16" id="KW-0675">Receptor</keyword>
<sequence>FLLDSLLDLEEYSLNYSSGMNSSLEFVLICFPEINSWHISGLLMFFLSVALVSNLTLLLVIAAEPRLHQPMYYFLAMLSFVDVLLCTVATPKVLTILWNEDNTISSAACFTQMFFIHLWSSMESSIFLVMAYDRYVAICQPLHYPTIFTNKLVAKASAFIIIRNLVFSLPLPLLAASLDYCFLRDIPHCFCENMSVETLSCSSYSASSIYSLVVFFVVGGADLLFIIFSYLVVLRVVVVSRSCSAAFKAFRTCSSHLILICFFYITIAITMVSNRAIQQIPRHIHVLLSLLHQLLPPALNPLVYGVMTKEIRQAISRLLGRIKVHPHLGA</sequence>
<dbReference type="Pfam" id="PF13853">
    <property type="entry name" value="7tm_4"/>
    <property type="match status" value="1"/>
</dbReference>
<feature type="domain" description="G-protein coupled receptors family 1 profile" evidence="14">
    <location>
        <begin position="53"/>
        <end position="304"/>
    </location>
</feature>
<dbReference type="SUPFAM" id="SSF81321">
    <property type="entry name" value="Family A G protein-coupled receptor-like"/>
    <property type="match status" value="1"/>
</dbReference>
<dbReference type="PROSITE" id="PS50262">
    <property type="entry name" value="G_PROTEIN_RECEP_F1_2"/>
    <property type="match status" value="1"/>
</dbReference>
<dbReference type="GO" id="GO:0004984">
    <property type="term" value="F:olfactory receptor activity"/>
    <property type="evidence" value="ECO:0000318"/>
    <property type="project" value="GO_Central"/>
</dbReference>
<dbReference type="GO" id="GO:0005886">
    <property type="term" value="C:plasma membrane"/>
    <property type="evidence" value="ECO:0000318"/>
    <property type="project" value="GO_Central"/>
</dbReference>
<protein>
    <submittedName>
        <fullName evidence="16">Olfactory receptor 56A4</fullName>
    </submittedName>
</protein>
<keyword evidence="8 13" id="KW-0472">Membrane</keyword>
<evidence type="ECO:0000256" key="10">
    <source>
        <dbReference type="ARBA" id="ARBA00023170"/>
    </source>
</evidence>
<evidence type="ECO:0000256" key="9">
    <source>
        <dbReference type="ARBA" id="ARBA00023157"/>
    </source>
</evidence>
<dbReference type="AlphaFoldDB" id="A0A8J0U9B0"/>
<keyword evidence="9" id="KW-1015">Disulfide bond</keyword>
<comment type="subcellular location">
    <subcellularLocation>
        <location evidence="1">Cell membrane</location>
        <topology evidence="1">Multi-pass membrane protein</topology>
    </subcellularLocation>
</comment>
<accession>A0A8J0U9B0</accession>
<dbReference type="PRINTS" id="PR00245">
    <property type="entry name" value="OLFACTORYR"/>
</dbReference>
<evidence type="ECO:0000256" key="1">
    <source>
        <dbReference type="ARBA" id="ARBA00004651"/>
    </source>
</evidence>
<keyword evidence="15" id="KW-1185">Reference proteome</keyword>
<dbReference type="InterPro" id="IPR000276">
    <property type="entry name" value="GPCR_Rhodpsn"/>
</dbReference>
<feature type="non-terminal residue" evidence="16">
    <location>
        <position position="1"/>
    </location>
</feature>
<feature type="transmembrane region" description="Helical" evidence="13">
    <location>
        <begin position="209"/>
        <end position="237"/>
    </location>
</feature>
<evidence type="ECO:0000256" key="8">
    <source>
        <dbReference type="ARBA" id="ARBA00023136"/>
    </source>
</evidence>
<feature type="transmembrane region" description="Helical" evidence="13">
    <location>
        <begin position="249"/>
        <end position="272"/>
    </location>
</feature>
<feature type="transmembrane region" description="Helical" evidence="13">
    <location>
        <begin position="37"/>
        <end position="60"/>
    </location>
</feature>
<organism evidence="15 16">
    <name type="scientific">Xenopus laevis</name>
    <name type="common">African clawed frog</name>
    <dbReference type="NCBI Taxonomy" id="8355"/>
    <lineage>
        <taxon>Eukaryota</taxon>
        <taxon>Metazoa</taxon>
        <taxon>Chordata</taxon>
        <taxon>Craniata</taxon>
        <taxon>Vertebrata</taxon>
        <taxon>Euteleostomi</taxon>
        <taxon>Amphibia</taxon>
        <taxon>Batrachia</taxon>
        <taxon>Anura</taxon>
        <taxon>Pipoidea</taxon>
        <taxon>Pipidae</taxon>
        <taxon>Xenopodinae</taxon>
        <taxon>Xenopus</taxon>
        <taxon>Xenopus</taxon>
    </lineage>
</organism>
<dbReference type="GeneID" id="108708793"/>
<dbReference type="PANTHER" id="PTHR26450">
    <property type="entry name" value="OLFACTORY RECEPTOR 56B1-RELATED"/>
    <property type="match status" value="1"/>
</dbReference>
<evidence type="ECO:0000259" key="14">
    <source>
        <dbReference type="PROSITE" id="PS50262"/>
    </source>
</evidence>
<keyword evidence="7" id="KW-0297">G-protein coupled receptor</keyword>
<evidence type="ECO:0000256" key="4">
    <source>
        <dbReference type="ARBA" id="ARBA00022692"/>
    </source>
</evidence>
<feature type="transmembrane region" description="Helical" evidence="13">
    <location>
        <begin position="114"/>
        <end position="132"/>
    </location>
</feature>
<keyword evidence="5" id="KW-0552">Olfaction</keyword>
<keyword evidence="12" id="KW-0807">Transducer</keyword>
<dbReference type="InterPro" id="IPR050402">
    <property type="entry name" value="OR51/52/56-like"/>
</dbReference>
<keyword evidence="3" id="KW-0716">Sensory transduction</keyword>
<evidence type="ECO:0000313" key="16">
    <source>
        <dbReference type="RefSeq" id="XP_018103318.2"/>
    </source>
</evidence>
<evidence type="ECO:0000256" key="6">
    <source>
        <dbReference type="ARBA" id="ARBA00022989"/>
    </source>
</evidence>
<dbReference type="InterPro" id="IPR017452">
    <property type="entry name" value="GPCR_Rhodpsn_7TM"/>
</dbReference>
<proteinExistence type="predicted"/>
<dbReference type="OrthoDB" id="5969463at2759"/>
<evidence type="ECO:0000256" key="7">
    <source>
        <dbReference type="ARBA" id="ARBA00023040"/>
    </source>
</evidence>
<dbReference type="FunFam" id="1.20.1070.10:FF:000024">
    <property type="entry name" value="Olfactory receptor"/>
    <property type="match status" value="1"/>
</dbReference>
<dbReference type="CTD" id="108708793"/>
<dbReference type="InterPro" id="IPR000725">
    <property type="entry name" value="Olfact_rcpt"/>
</dbReference>
<dbReference type="Proteomes" id="UP000186698">
    <property type="component" value="Chromosome 2L"/>
</dbReference>
<keyword evidence="4 13" id="KW-0812">Transmembrane</keyword>
<feature type="transmembrane region" description="Helical" evidence="13">
    <location>
        <begin position="72"/>
        <end position="94"/>
    </location>
</feature>